<evidence type="ECO:0000313" key="2">
    <source>
        <dbReference type="Proteomes" id="UP001244207"/>
    </source>
</evidence>
<reference evidence="1" key="1">
    <citation type="submission" date="2021-12" db="EMBL/GenBank/DDBJ databases">
        <title>Comparative genomics, transcriptomics and evolutionary studies reveal genomic signatures of adaptation to plant cell wall in hemibiotrophic fungi.</title>
        <authorList>
            <consortium name="DOE Joint Genome Institute"/>
            <person name="Baroncelli R."/>
            <person name="Diaz J.F."/>
            <person name="Benocci T."/>
            <person name="Peng M."/>
            <person name="Battaglia E."/>
            <person name="Haridas S."/>
            <person name="Andreopoulos W."/>
            <person name="Labutti K."/>
            <person name="Pangilinan J."/>
            <person name="Floch G.L."/>
            <person name="Makela M.R."/>
            <person name="Henrissat B."/>
            <person name="Grigoriev I.V."/>
            <person name="Crouch J.A."/>
            <person name="De Vries R.P."/>
            <person name="Sukno S.A."/>
            <person name="Thon M.R."/>
        </authorList>
    </citation>
    <scope>NUCLEOTIDE SEQUENCE</scope>
    <source>
        <strain evidence="1">CBS 112980</strain>
    </source>
</reference>
<dbReference type="AlphaFoldDB" id="A0AAD8UKE2"/>
<dbReference type="RefSeq" id="XP_060362180.1">
    <property type="nucleotide sequence ID" value="XM_060508792.1"/>
</dbReference>
<dbReference type="Proteomes" id="UP001244207">
    <property type="component" value="Unassembled WGS sequence"/>
</dbReference>
<proteinExistence type="predicted"/>
<name>A0AAD8UKE2_GLOAC</name>
<dbReference type="EMBL" id="JAHMHS010000084">
    <property type="protein sequence ID" value="KAK1721384.1"/>
    <property type="molecule type" value="Genomic_DNA"/>
</dbReference>
<evidence type="ECO:0000313" key="1">
    <source>
        <dbReference type="EMBL" id="KAK1721384.1"/>
    </source>
</evidence>
<comment type="caution">
    <text evidence="1">The sequence shown here is derived from an EMBL/GenBank/DDBJ whole genome shotgun (WGS) entry which is preliminary data.</text>
</comment>
<protein>
    <submittedName>
        <fullName evidence="1">Uncharacterized protein</fullName>
    </submittedName>
</protein>
<sequence length="69" mass="7601">MKAPLGYARQCWLSQPRGDRNYLDGSFNQSTGIPRSGMARTVGRILTLQSQPRSRLLKACPAVAQIAHC</sequence>
<organism evidence="1 2">
    <name type="scientific">Glomerella acutata</name>
    <name type="common">Colletotrichum acutatum</name>
    <dbReference type="NCBI Taxonomy" id="27357"/>
    <lineage>
        <taxon>Eukaryota</taxon>
        <taxon>Fungi</taxon>
        <taxon>Dikarya</taxon>
        <taxon>Ascomycota</taxon>
        <taxon>Pezizomycotina</taxon>
        <taxon>Sordariomycetes</taxon>
        <taxon>Hypocreomycetidae</taxon>
        <taxon>Glomerellales</taxon>
        <taxon>Glomerellaceae</taxon>
        <taxon>Colletotrichum</taxon>
        <taxon>Colletotrichum acutatum species complex</taxon>
    </lineage>
</organism>
<accession>A0AAD8UKE2</accession>
<keyword evidence="2" id="KW-1185">Reference proteome</keyword>
<gene>
    <name evidence="1" type="ORF">BDZ83DRAFT_629991</name>
</gene>
<dbReference type="GeneID" id="85392691"/>